<feature type="chain" id="PRO_5047535659" description="Lipoprotein" evidence="1">
    <location>
        <begin position="19"/>
        <end position="71"/>
    </location>
</feature>
<keyword evidence="1" id="KW-0732">Signal</keyword>
<protein>
    <recommendedName>
        <fullName evidence="4">Lipoprotein</fullName>
    </recommendedName>
</protein>
<dbReference type="PROSITE" id="PS51257">
    <property type="entry name" value="PROKAR_LIPOPROTEIN"/>
    <property type="match status" value="1"/>
</dbReference>
<comment type="caution">
    <text evidence="2">The sequence shown here is derived from an EMBL/GenBank/DDBJ whole genome shotgun (WGS) entry which is preliminary data.</text>
</comment>
<name>A0ABU8WLC4_9BURK</name>
<evidence type="ECO:0000313" key="3">
    <source>
        <dbReference type="Proteomes" id="UP001385892"/>
    </source>
</evidence>
<evidence type="ECO:0000313" key="2">
    <source>
        <dbReference type="EMBL" id="MEJ8848342.1"/>
    </source>
</evidence>
<evidence type="ECO:0008006" key="4">
    <source>
        <dbReference type="Google" id="ProtNLM"/>
    </source>
</evidence>
<accession>A0ABU8WLC4</accession>
<sequence length="71" mass="7659">MTCLTKYPAALLFGFALAGCGVVPNDVVHLRNGNLRASSYNEAGTYCENKQLTARYLAKAPAESGVDFRCE</sequence>
<reference evidence="2 3" key="1">
    <citation type="submission" date="2024-03" db="EMBL/GenBank/DDBJ databases">
        <title>Novel species of the genus Variovorax.</title>
        <authorList>
            <person name="Liu Q."/>
            <person name="Xin Y.-H."/>
        </authorList>
    </citation>
    <scope>NUCLEOTIDE SEQUENCE [LARGE SCALE GENOMIC DNA]</scope>
    <source>
        <strain evidence="2 3">KACC 18900</strain>
    </source>
</reference>
<gene>
    <name evidence="2" type="ORF">WKW82_16915</name>
</gene>
<dbReference type="Proteomes" id="UP001385892">
    <property type="component" value="Unassembled WGS sequence"/>
</dbReference>
<dbReference type="RefSeq" id="WP_340343471.1">
    <property type="nucleotide sequence ID" value="NZ_JBBKZT010000007.1"/>
</dbReference>
<proteinExistence type="predicted"/>
<organism evidence="2 3">
    <name type="scientific">Variovorax rhizosphaerae</name>
    <dbReference type="NCBI Taxonomy" id="1836200"/>
    <lineage>
        <taxon>Bacteria</taxon>
        <taxon>Pseudomonadati</taxon>
        <taxon>Pseudomonadota</taxon>
        <taxon>Betaproteobacteria</taxon>
        <taxon>Burkholderiales</taxon>
        <taxon>Comamonadaceae</taxon>
        <taxon>Variovorax</taxon>
    </lineage>
</organism>
<feature type="signal peptide" evidence="1">
    <location>
        <begin position="1"/>
        <end position="18"/>
    </location>
</feature>
<dbReference type="EMBL" id="JBBKZT010000007">
    <property type="protein sequence ID" value="MEJ8848342.1"/>
    <property type="molecule type" value="Genomic_DNA"/>
</dbReference>
<keyword evidence="3" id="KW-1185">Reference proteome</keyword>
<evidence type="ECO:0000256" key="1">
    <source>
        <dbReference type="SAM" id="SignalP"/>
    </source>
</evidence>